<dbReference type="OrthoDB" id="977218at2"/>
<organism evidence="1 2">
    <name type="scientific">Flavobacterium aurantiibacter</name>
    <dbReference type="NCBI Taxonomy" id="2023067"/>
    <lineage>
        <taxon>Bacteria</taxon>
        <taxon>Pseudomonadati</taxon>
        <taxon>Bacteroidota</taxon>
        <taxon>Flavobacteriia</taxon>
        <taxon>Flavobacteriales</taxon>
        <taxon>Flavobacteriaceae</taxon>
        <taxon>Flavobacterium</taxon>
    </lineage>
</organism>
<sequence>MSAPRILIAVDSINVNDSSGSRANVAIIQNLRDTGFQVTVIHSSYREIEIPGVETRNIGELKSDINYWLSRTQRVAQRWFSWPLHRFQEARFGFSFTFFNDVNRFEKELITFEPADFDLIITLSKGGSFRPHGAVLRNIGWHSKWLAYIHDPYPMHFYPEPYTWTESGHQFKEAFMRRITQKAQFIAFPSQLLLEHMSAFFPDCKHKSFVIPHQNESAQISLTEVPEYFDPKLFNLLHAGNLMKQRDPAGLIQGFKDFLNENPQAQNHARLYLIGPASYHQKAIEAAMANVPQIVFLPNGEPYYAVMGIQNNAAVNIILEADAPDSPFLPAKMVNCTAAEKPILHLGPARSETMRLLGDTYPWHAEIHDSQRISSILQSLFNQFLNGGLKADYQSDRLNHYFGAPHFKQLIFDKCLHRK</sequence>
<dbReference type="EMBL" id="NOXX01000144">
    <property type="protein sequence ID" value="OYQ47420.1"/>
    <property type="molecule type" value="Genomic_DNA"/>
</dbReference>
<evidence type="ECO:0008006" key="3">
    <source>
        <dbReference type="Google" id="ProtNLM"/>
    </source>
</evidence>
<keyword evidence="2" id="KW-1185">Reference proteome</keyword>
<dbReference type="AlphaFoldDB" id="A0A256A305"/>
<comment type="caution">
    <text evidence="1">The sequence shown here is derived from an EMBL/GenBank/DDBJ whole genome shotgun (WGS) entry which is preliminary data.</text>
</comment>
<reference evidence="1 2" key="1">
    <citation type="submission" date="2017-07" db="EMBL/GenBank/DDBJ databases">
        <title>Flavobacterium cyanobacteriorum sp. nov., isolated from cyanobacterial aggregates in a eutrophic lake.</title>
        <authorList>
            <person name="Cai H."/>
        </authorList>
    </citation>
    <scope>NUCLEOTIDE SEQUENCE [LARGE SCALE GENOMIC DNA]</scope>
    <source>
        <strain evidence="1 2">TH167</strain>
    </source>
</reference>
<dbReference type="RefSeq" id="WP_094485301.1">
    <property type="nucleotide sequence ID" value="NZ_NOXX01000144.1"/>
</dbReference>
<dbReference type="SUPFAM" id="SSF53756">
    <property type="entry name" value="UDP-Glycosyltransferase/glycogen phosphorylase"/>
    <property type="match status" value="1"/>
</dbReference>
<protein>
    <recommendedName>
        <fullName evidence="3">UDP-glycosyltransferase</fullName>
    </recommendedName>
</protein>
<accession>A0A256A305</accession>
<evidence type="ECO:0000313" key="2">
    <source>
        <dbReference type="Proteomes" id="UP000216035"/>
    </source>
</evidence>
<proteinExistence type="predicted"/>
<gene>
    <name evidence="1" type="ORF">CHX27_03070</name>
</gene>
<name>A0A256A305_9FLAO</name>
<evidence type="ECO:0000313" key="1">
    <source>
        <dbReference type="EMBL" id="OYQ47420.1"/>
    </source>
</evidence>
<dbReference type="Proteomes" id="UP000216035">
    <property type="component" value="Unassembled WGS sequence"/>
</dbReference>